<sequence>MTLKGKNFILGVTGSIASYKSCELLRKLKEEGAEVKVVMTKNATEFISPLTFQTLSGNPVYVEMFYPLEKQVPPNVLTEN</sequence>
<comment type="caution">
    <text evidence="2">The sequence shown here is derived from an EMBL/GenBank/DDBJ whole genome shotgun (WGS) entry which is preliminary data.</text>
</comment>
<dbReference type="InterPro" id="IPR036551">
    <property type="entry name" value="Flavin_trans-like"/>
</dbReference>
<dbReference type="Pfam" id="PF02441">
    <property type="entry name" value="Flavoprotein"/>
    <property type="match status" value="1"/>
</dbReference>
<reference evidence="2" key="1">
    <citation type="journal article" date="2014" name="Front. Microbiol.">
        <title>High frequency of phylogenetically diverse reductive dehalogenase-homologous genes in deep subseafloor sedimentary metagenomes.</title>
        <authorList>
            <person name="Kawai M."/>
            <person name="Futagami T."/>
            <person name="Toyoda A."/>
            <person name="Takaki Y."/>
            <person name="Nishi S."/>
            <person name="Hori S."/>
            <person name="Arai W."/>
            <person name="Tsubouchi T."/>
            <person name="Morono Y."/>
            <person name="Uchiyama I."/>
            <person name="Ito T."/>
            <person name="Fujiyama A."/>
            <person name="Inagaki F."/>
            <person name="Takami H."/>
        </authorList>
    </citation>
    <scope>NUCLEOTIDE SEQUENCE</scope>
    <source>
        <strain evidence="2">Expedition CK06-06</strain>
    </source>
</reference>
<protein>
    <recommendedName>
        <fullName evidence="1">Flavoprotein domain-containing protein</fullName>
    </recommendedName>
</protein>
<dbReference type="Gene3D" id="3.40.50.1950">
    <property type="entry name" value="Flavin prenyltransferase-like"/>
    <property type="match status" value="1"/>
</dbReference>
<dbReference type="EMBL" id="BARV01038594">
    <property type="protein sequence ID" value="GAI49061.1"/>
    <property type="molecule type" value="Genomic_DNA"/>
</dbReference>
<gene>
    <name evidence="2" type="ORF">S06H3_59409</name>
</gene>
<dbReference type="GO" id="GO:0003824">
    <property type="term" value="F:catalytic activity"/>
    <property type="evidence" value="ECO:0007669"/>
    <property type="project" value="InterPro"/>
</dbReference>
<proteinExistence type="predicted"/>
<evidence type="ECO:0000259" key="1">
    <source>
        <dbReference type="Pfam" id="PF02441"/>
    </source>
</evidence>
<dbReference type="InterPro" id="IPR003382">
    <property type="entry name" value="Flavoprotein"/>
</dbReference>
<evidence type="ECO:0000313" key="2">
    <source>
        <dbReference type="EMBL" id="GAI49061.1"/>
    </source>
</evidence>
<feature type="domain" description="Flavoprotein" evidence="1">
    <location>
        <begin position="6"/>
        <end position="54"/>
    </location>
</feature>
<dbReference type="SUPFAM" id="SSF52507">
    <property type="entry name" value="Homo-oligomeric flavin-containing Cys decarboxylases, HFCD"/>
    <property type="match status" value="1"/>
</dbReference>
<feature type="non-terminal residue" evidence="2">
    <location>
        <position position="80"/>
    </location>
</feature>
<organism evidence="2">
    <name type="scientific">marine sediment metagenome</name>
    <dbReference type="NCBI Taxonomy" id="412755"/>
    <lineage>
        <taxon>unclassified sequences</taxon>
        <taxon>metagenomes</taxon>
        <taxon>ecological metagenomes</taxon>
    </lineage>
</organism>
<name>X1Q2T6_9ZZZZ</name>
<accession>X1Q2T6</accession>
<dbReference type="AlphaFoldDB" id="X1Q2T6"/>